<dbReference type="AlphaFoldDB" id="A0A2M4AIL1"/>
<organism evidence="2">
    <name type="scientific">Anopheles triannulatus</name>
    <dbReference type="NCBI Taxonomy" id="58253"/>
    <lineage>
        <taxon>Eukaryota</taxon>
        <taxon>Metazoa</taxon>
        <taxon>Ecdysozoa</taxon>
        <taxon>Arthropoda</taxon>
        <taxon>Hexapoda</taxon>
        <taxon>Insecta</taxon>
        <taxon>Pterygota</taxon>
        <taxon>Neoptera</taxon>
        <taxon>Endopterygota</taxon>
        <taxon>Diptera</taxon>
        <taxon>Nematocera</taxon>
        <taxon>Culicoidea</taxon>
        <taxon>Culicidae</taxon>
        <taxon>Anophelinae</taxon>
        <taxon>Anopheles</taxon>
    </lineage>
</organism>
<dbReference type="EMBL" id="GGFK01007308">
    <property type="protein sequence ID" value="MBW40629.1"/>
    <property type="molecule type" value="Transcribed_RNA"/>
</dbReference>
<accession>A0A2M4AIL1</accession>
<proteinExistence type="predicted"/>
<dbReference type="InterPro" id="IPR031962">
    <property type="entry name" value="DUF4781"/>
</dbReference>
<protein>
    <recommendedName>
        <fullName evidence="1">DUF4781 domain-containing protein</fullName>
    </recommendedName>
</protein>
<feature type="domain" description="DUF4781" evidence="1">
    <location>
        <begin position="132"/>
        <end position="369"/>
    </location>
</feature>
<name>A0A2M4AIL1_9DIPT</name>
<reference evidence="2" key="1">
    <citation type="submission" date="2018-01" db="EMBL/GenBank/DDBJ databases">
        <title>An insight into the sialome of Amazonian anophelines.</title>
        <authorList>
            <person name="Ribeiro J.M."/>
            <person name="Scarpassa V."/>
            <person name="Calvo E."/>
        </authorList>
    </citation>
    <scope>NUCLEOTIDE SEQUENCE</scope>
    <source>
        <tissue evidence="2">Salivary glands</tissue>
    </source>
</reference>
<evidence type="ECO:0000313" key="2">
    <source>
        <dbReference type="EMBL" id="MBW40629.1"/>
    </source>
</evidence>
<sequence>MAMEVPKKVPTLLTQQLQRLLDRDVALDKTERTERANRFFPARNAMEVTNLMGLIFDWQPQEDATAENIDKKLLFDEANCKKYLQPVVARMRSFRFNCLPMMTVTKERGAELIWLVRVQYNPEPMSAKEGIDYIDMALRRYESFEQFLASNKLPACTLYYPRQGWVQYDKQDQLLIDCRKIEPDSKVWRHLATASSLATVAVSLTPLAPAAIPFVVAGMAIPSLGFAICDLVDGVKHEKTSIVVQRATLLTVNAMSFAQVGLIAGCKVARFRGLLSPEKLKVLEAAEKIVTNINKFVTPTAIATCAVLVSRSDWNRLSAQEQLLLAANLCLAFRELVSFDTALRLARLLNRQGLVRFFQTTCANLKPAYAQLCTLIEPFVEPMMRFMVECTEKNISFTVDDDFATITIFGYQLPLPKLFSLDESLLLELIRQLRVGYMAAQQTAKSVAKCHGSKDLLSSPSLPLDVVCSVVELCKVLSTLPNVAVKLAAAIQFGKGHEFTRETLLAWWHAPAHARMPIVRALLALDRDQTEQLNQLRSSGRLKDADLFRWMAASSHPYIPPLLEVANSMPNMTIVFDEKQRIVFHELLSLTVSEYNSVPSENRDVLLKDRRFLQLCRDGSTDETRSLLELGRQAWIRTCSVGYPQFETIDFLSALFSGDRLPLTLAQALNYTLADSAATVASVYYGTLFACQVLNRTGRTAAGDEQLAPLRAQFAELVTQVQSKYRMAGFKRLRIPETASDGGLSVDEVIALARTLLACPDENPTVSFRKQPPVVPFGPPERAALWLSFVPALRHPDGRQQILATITDLLANGEGLLIIDEKNDTVRRETDGAYMVVFYRGAAKIMLELIPNGYGDMRGSIYLCSTKATAVKWNPKPASPATQVA</sequence>
<dbReference type="Pfam" id="PF16013">
    <property type="entry name" value="DUF4781"/>
    <property type="match status" value="1"/>
</dbReference>
<evidence type="ECO:0000259" key="1">
    <source>
        <dbReference type="Pfam" id="PF16013"/>
    </source>
</evidence>